<dbReference type="STRING" id="321614.Q0TVL9"/>
<feature type="transmembrane region" description="Helical" evidence="11">
    <location>
        <begin position="163"/>
        <end position="185"/>
    </location>
</feature>
<dbReference type="GO" id="GO:0005770">
    <property type="term" value="C:late endosome"/>
    <property type="evidence" value="ECO:0000318"/>
    <property type="project" value="GO_Central"/>
</dbReference>
<keyword evidence="6 9" id="KW-0406">Ion transport</keyword>
<dbReference type="PANTHER" id="PTHR10110">
    <property type="entry name" value="SODIUM/HYDROGEN EXCHANGER"/>
    <property type="match status" value="1"/>
</dbReference>
<dbReference type="InterPro" id="IPR004709">
    <property type="entry name" value="NaH_exchanger"/>
</dbReference>
<feature type="region of interest" description="Disordered" evidence="10">
    <location>
        <begin position="504"/>
        <end position="627"/>
    </location>
</feature>
<keyword evidence="2 9" id="KW-0813">Transport</keyword>
<dbReference type="GO" id="GO:0005802">
    <property type="term" value="C:trans-Golgi network"/>
    <property type="evidence" value="ECO:0007669"/>
    <property type="project" value="EnsemblFungi"/>
</dbReference>
<keyword evidence="3 9" id="KW-0812">Transmembrane</keyword>
<evidence type="ECO:0000256" key="11">
    <source>
        <dbReference type="SAM" id="Phobius"/>
    </source>
</evidence>
<keyword evidence="5" id="KW-0915">Sodium</keyword>
<dbReference type="FunCoup" id="Q0TVL9">
    <property type="interactions" value="339"/>
</dbReference>
<dbReference type="Proteomes" id="UP000001055">
    <property type="component" value="Unassembled WGS sequence"/>
</dbReference>
<feature type="transmembrane region" description="Helical" evidence="11">
    <location>
        <begin position="234"/>
        <end position="262"/>
    </location>
</feature>
<name>Q0TVL9_PHANO</name>
<dbReference type="GO" id="GO:0071805">
    <property type="term" value="P:potassium ion transmembrane transport"/>
    <property type="evidence" value="ECO:0000318"/>
    <property type="project" value="GO_Central"/>
</dbReference>
<dbReference type="GO" id="GO:0000329">
    <property type="term" value="C:fungal-type vacuole membrane"/>
    <property type="evidence" value="ECO:0000318"/>
    <property type="project" value="GO_Central"/>
</dbReference>
<evidence type="ECO:0000313" key="14">
    <source>
        <dbReference type="Proteomes" id="UP000001055"/>
    </source>
</evidence>
<comment type="subcellular location">
    <subcellularLocation>
        <location evidence="1">Membrane</location>
        <topology evidence="1">Multi-pass membrane protein</topology>
    </subcellularLocation>
</comment>
<dbReference type="NCBIfam" id="TIGR00840">
    <property type="entry name" value="b_cpa1"/>
    <property type="match status" value="1"/>
</dbReference>
<keyword evidence="8 9" id="KW-0739">Sodium transport</keyword>
<accession>Q0TVL9</accession>
<proteinExistence type="inferred from homology"/>
<dbReference type="GO" id="GO:0015386">
    <property type="term" value="F:potassium:proton antiporter activity"/>
    <property type="evidence" value="ECO:0000318"/>
    <property type="project" value="GO_Central"/>
</dbReference>
<dbReference type="Pfam" id="PF00999">
    <property type="entry name" value="Na_H_Exchanger"/>
    <property type="match status" value="1"/>
</dbReference>
<dbReference type="PANTHER" id="PTHR10110:SF187">
    <property type="entry name" value="SODIUM_HYDROGEN EXCHANGER"/>
    <property type="match status" value="1"/>
</dbReference>
<evidence type="ECO:0000313" key="13">
    <source>
        <dbReference type="EMBL" id="EAT76143.2"/>
    </source>
</evidence>
<comment type="similarity">
    <text evidence="9">Belongs to the monovalent cation:proton antiporter 1 (CPA1) transporter (TC 2.A.36) family.</text>
</comment>
<dbReference type="HOGENOM" id="CLU_005912_5_2_1"/>
<dbReference type="InParanoid" id="Q0TVL9"/>
<evidence type="ECO:0000256" key="5">
    <source>
        <dbReference type="ARBA" id="ARBA00023053"/>
    </source>
</evidence>
<feature type="transmembrane region" description="Helical" evidence="11">
    <location>
        <begin position="449"/>
        <end position="467"/>
    </location>
</feature>
<evidence type="ECO:0000259" key="12">
    <source>
        <dbReference type="Pfam" id="PF00999"/>
    </source>
</evidence>
<evidence type="ECO:0000256" key="2">
    <source>
        <dbReference type="ARBA" id="ARBA00022448"/>
    </source>
</evidence>
<keyword evidence="9" id="KW-0050">Antiport</keyword>
<feature type="transmembrane region" description="Helical" evidence="11">
    <location>
        <begin position="306"/>
        <end position="327"/>
    </location>
</feature>
<dbReference type="AlphaFoldDB" id="Q0TVL9"/>
<sequence length="673" mass="73480">MASVLGWWAIGQILKRDAVDADPDEEPEAGQKEIFTSWALSILIVLLIIALFTSYILHTRKIQAVHETVLSIFAGMVVGLVLRLTAVASVRDVVSFDYQMFFNLLLPPIILSAGYELHQGNFFRHIGAILTFAFAGTFISALVLGLILFLWTRIPLDGFQINFVEAMSVGATLSATDPVTILAIFDTYKVEPKLYTIIFGESILNDAVAIVLFETAQKYKDGAESLGILSLFEAFGIFFGVFFGSLFIGVMVGIGASLMLKFTYVRRFPKTESCLIILIAYLTYFFSNAIHMSGKQHTLLNNPSTYTTLGIVSLLFCGICLKHYAYHNMSRRTQLSTKFVFQVTAQLAENFIFIYLGLSLFTDDKLEYKPLFILITVAGICAARWCAVFPLSKLINAISRYRQRRRGEEVVEEIPYAHQAMIYWAGLRGAVGVALAAGLTGNNGDTLRATVLVVVVLTVIIFGGTTARMLEILGIRTGVVEEIDSDDEFDIEVVNGGMYARNKGQAIGHTPRPGQNGFTLNNVNGNEGTYSSGAFAHNSPPTRPNGFASRRNSSRQRRIDGADQGLLSPGHSGSEEDDNDLDLPPNARRSPNRNPSPLGLSADAAMYPTSGHRADESGAAEGSSRMATATGAVKQLFNELSHDPANAFKQIDDGFLKPHLLLDPGKGPGPNNV</sequence>
<protein>
    <recommendedName>
        <fullName evidence="9">Sodium/hydrogen exchanger</fullName>
    </recommendedName>
</protein>
<dbReference type="InterPro" id="IPR006153">
    <property type="entry name" value="Cation/H_exchanger_TM"/>
</dbReference>
<feature type="transmembrane region" description="Helical" evidence="11">
    <location>
        <begin position="35"/>
        <end position="57"/>
    </location>
</feature>
<feature type="domain" description="Cation/H+ exchanger transmembrane" evidence="12">
    <location>
        <begin position="49"/>
        <end position="471"/>
    </location>
</feature>
<reference evidence="14" key="1">
    <citation type="journal article" date="2007" name="Plant Cell">
        <title>Dothideomycete-plant interactions illuminated by genome sequencing and EST analysis of the wheat pathogen Stagonospora nodorum.</title>
        <authorList>
            <person name="Hane J.K."/>
            <person name="Lowe R.G."/>
            <person name="Solomon P.S."/>
            <person name="Tan K.C."/>
            <person name="Schoch C.L."/>
            <person name="Spatafora J.W."/>
            <person name="Crous P.W."/>
            <person name="Kodira C."/>
            <person name="Birren B.W."/>
            <person name="Galagan J.E."/>
            <person name="Torriani S.F."/>
            <person name="McDonald B.A."/>
            <person name="Oliver R.P."/>
        </authorList>
    </citation>
    <scope>NUCLEOTIDE SEQUENCE [LARGE SCALE GENOMIC DNA]</scope>
    <source>
        <strain evidence="14">SN15 / ATCC MYA-4574 / FGSC 10173</strain>
    </source>
</reference>
<feature type="compositionally biased region" description="Low complexity" evidence="10">
    <location>
        <begin position="584"/>
        <end position="597"/>
    </location>
</feature>
<organism evidence="13 14">
    <name type="scientific">Phaeosphaeria nodorum (strain SN15 / ATCC MYA-4574 / FGSC 10173)</name>
    <name type="common">Glume blotch fungus</name>
    <name type="synonym">Parastagonospora nodorum</name>
    <dbReference type="NCBI Taxonomy" id="321614"/>
    <lineage>
        <taxon>Eukaryota</taxon>
        <taxon>Fungi</taxon>
        <taxon>Dikarya</taxon>
        <taxon>Ascomycota</taxon>
        <taxon>Pezizomycotina</taxon>
        <taxon>Dothideomycetes</taxon>
        <taxon>Pleosporomycetidae</taxon>
        <taxon>Pleosporales</taxon>
        <taxon>Pleosporineae</taxon>
        <taxon>Phaeosphaeriaceae</taxon>
        <taxon>Parastagonospora</taxon>
    </lineage>
</organism>
<dbReference type="RefSeq" id="XP_001806561.1">
    <property type="nucleotide sequence ID" value="XM_001806509.1"/>
</dbReference>
<dbReference type="eggNOG" id="KOG1965">
    <property type="taxonomic scope" value="Eukaryota"/>
</dbReference>
<gene>
    <name evidence="13" type="ORF">SNOG_16445</name>
</gene>
<dbReference type="InterPro" id="IPR018422">
    <property type="entry name" value="Cation/H_exchanger_CPA1"/>
</dbReference>
<feature type="transmembrane region" description="Helical" evidence="11">
    <location>
        <begin position="274"/>
        <end position="294"/>
    </location>
</feature>
<dbReference type="EMBL" id="CH445372">
    <property type="protein sequence ID" value="EAT76143.2"/>
    <property type="molecule type" value="Genomic_DNA"/>
</dbReference>
<evidence type="ECO:0000256" key="10">
    <source>
        <dbReference type="SAM" id="MobiDB-lite"/>
    </source>
</evidence>
<feature type="transmembrane region" description="Helical" evidence="11">
    <location>
        <begin position="370"/>
        <end position="395"/>
    </location>
</feature>
<dbReference type="GO" id="GO:0005769">
    <property type="term" value="C:early endosome"/>
    <property type="evidence" value="ECO:0000318"/>
    <property type="project" value="GO_Central"/>
</dbReference>
<dbReference type="GO" id="GO:0015385">
    <property type="term" value="F:sodium:proton antiporter activity"/>
    <property type="evidence" value="ECO:0000318"/>
    <property type="project" value="GO_Central"/>
</dbReference>
<dbReference type="GeneID" id="5983493"/>
<feature type="transmembrane region" description="Helical" evidence="11">
    <location>
        <begin position="339"/>
        <end position="358"/>
    </location>
</feature>
<evidence type="ECO:0000256" key="3">
    <source>
        <dbReference type="ARBA" id="ARBA00022692"/>
    </source>
</evidence>
<evidence type="ECO:0000256" key="8">
    <source>
        <dbReference type="ARBA" id="ARBA00023201"/>
    </source>
</evidence>
<dbReference type="KEGG" id="pno:SNOG_16445"/>
<feature type="transmembrane region" description="Helical" evidence="11">
    <location>
        <begin position="69"/>
        <end position="88"/>
    </location>
</feature>
<evidence type="ECO:0000256" key="7">
    <source>
        <dbReference type="ARBA" id="ARBA00023136"/>
    </source>
</evidence>
<keyword evidence="4 11" id="KW-1133">Transmembrane helix</keyword>
<dbReference type="GO" id="GO:0007035">
    <property type="term" value="P:vacuolar acidification"/>
    <property type="evidence" value="ECO:0000318"/>
    <property type="project" value="GO_Central"/>
</dbReference>
<dbReference type="PRINTS" id="PR01084">
    <property type="entry name" value="NAHEXCHNGR"/>
</dbReference>
<feature type="compositionally biased region" description="Polar residues" evidence="10">
    <location>
        <begin position="516"/>
        <end position="532"/>
    </location>
</feature>
<feature type="transmembrane region" description="Helical" evidence="11">
    <location>
        <begin position="129"/>
        <end position="151"/>
    </location>
</feature>
<keyword evidence="7 11" id="KW-0472">Membrane</keyword>
<dbReference type="Gene3D" id="6.10.140.1330">
    <property type="match status" value="1"/>
</dbReference>
<evidence type="ECO:0000256" key="6">
    <source>
        <dbReference type="ARBA" id="ARBA00023065"/>
    </source>
</evidence>
<dbReference type="VEuPathDB" id="FungiDB:JI435_164450"/>
<evidence type="ECO:0000256" key="9">
    <source>
        <dbReference type="RuleBase" id="RU003722"/>
    </source>
</evidence>
<evidence type="ECO:0000256" key="4">
    <source>
        <dbReference type="ARBA" id="ARBA00022989"/>
    </source>
</evidence>
<evidence type="ECO:0000256" key="1">
    <source>
        <dbReference type="ARBA" id="ARBA00004141"/>
    </source>
</evidence>